<comment type="caution">
    <text evidence="2">The sequence shown here is derived from an EMBL/GenBank/DDBJ whole genome shotgun (WGS) entry which is preliminary data.</text>
</comment>
<keyword evidence="3" id="KW-1185">Reference proteome</keyword>
<sequence>MQRRQRVTERGRRTDRKTDKSKDSCQTSNSRWTLHERRRKVLQQPSVAVKMDAATDGHLGFSVGAEGLYMLEGKEGDEEGNGSLASSTHAPPQPEMRQFSSIYC</sequence>
<name>A0A5J5CG97_9PERO</name>
<evidence type="ECO:0000313" key="2">
    <source>
        <dbReference type="EMBL" id="KAA8579596.1"/>
    </source>
</evidence>
<proteinExistence type="predicted"/>
<evidence type="ECO:0000256" key="1">
    <source>
        <dbReference type="SAM" id="MobiDB-lite"/>
    </source>
</evidence>
<feature type="region of interest" description="Disordered" evidence="1">
    <location>
        <begin position="71"/>
        <end position="104"/>
    </location>
</feature>
<evidence type="ECO:0000313" key="3">
    <source>
        <dbReference type="Proteomes" id="UP000327493"/>
    </source>
</evidence>
<accession>A0A5J5CG97</accession>
<protein>
    <submittedName>
        <fullName evidence="2">Uncharacterized protein</fullName>
    </submittedName>
</protein>
<gene>
    <name evidence="2" type="ORF">FQN60_006689</name>
</gene>
<reference evidence="2 3" key="1">
    <citation type="submission" date="2019-08" db="EMBL/GenBank/DDBJ databases">
        <title>A chromosome-level genome assembly, high-density linkage maps, and genome scans reveal the genomic architecture of hybrid incompatibilities underlying speciation via character displacement in darters (Percidae: Etheostominae).</title>
        <authorList>
            <person name="Moran R.L."/>
            <person name="Catchen J.M."/>
            <person name="Fuller R.C."/>
        </authorList>
    </citation>
    <scope>NUCLEOTIDE SEQUENCE [LARGE SCALE GENOMIC DNA]</scope>
    <source>
        <strain evidence="2">EspeVRDwgs_2016</strain>
        <tissue evidence="2">Muscle</tissue>
    </source>
</reference>
<dbReference type="Proteomes" id="UP000327493">
    <property type="component" value="Chromosome 24"/>
</dbReference>
<feature type="region of interest" description="Disordered" evidence="1">
    <location>
        <begin position="1"/>
        <end position="39"/>
    </location>
</feature>
<feature type="compositionally biased region" description="Basic and acidic residues" evidence="1">
    <location>
        <begin position="1"/>
        <end position="23"/>
    </location>
</feature>
<organism evidence="2 3">
    <name type="scientific">Etheostoma spectabile</name>
    <name type="common">orangethroat darter</name>
    <dbReference type="NCBI Taxonomy" id="54343"/>
    <lineage>
        <taxon>Eukaryota</taxon>
        <taxon>Metazoa</taxon>
        <taxon>Chordata</taxon>
        <taxon>Craniata</taxon>
        <taxon>Vertebrata</taxon>
        <taxon>Euteleostomi</taxon>
        <taxon>Actinopterygii</taxon>
        <taxon>Neopterygii</taxon>
        <taxon>Teleostei</taxon>
        <taxon>Neoteleostei</taxon>
        <taxon>Acanthomorphata</taxon>
        <taxon>Eupercaria</taxon>
        <taxon>Perciformes</taxon>
        <taxon>Percoidei</taxon>
        <taxon>Percidae</taxon>
        <taxon>Etheostomatinae</taxon>
        <taxon>Etheostoma</taxon>
    </lineage>
</organism>
<dbReference type="EMBL" id="VOFY01000024">
    <property type="protein sequence ID" value="KAA8579596.1"/>
    <property type="molecule type" value="Genomic_DNA"/>
</dbReference>
<dbReference type="AlphaFoldDB" id="A0A5J5CG97"/>